<feature type="compositionally biased region" description="Acidic residues" evidence="1">
    <location>
        <begin position="87"/>
        <end position="96"/>
    </location>
</feature>
<feature type="non-terminal residue" evidence="4">
    <location>
        <position position="1"/>
    </location>
</feature>
<feature type="region of interest" description="Disordered" evidence="1">
    <location>
        <begin position="87"/>
        <end position="117"/>
    </location>
</feature>
<reference evidence="4" key="1">
    <citation type="submission" date="2022-11" db="EMBL/GenBank/DDBJ databases">
        <title>Centuries of genome instability and evolution in soft-shell clam transmissible cancer (bioRxiv).</title>
        <authorList>
            <person name="Hart S.F.M."/>
            <person name="Yonemitsu M.A."/>
            <person name="Giersch R.M."/>
            <person name="Beal B.F."/>
            <person name="Arriagada G."/>
            <person name="Davis B.W."/>
            <person name="Ostrander E.A."/>
            <person name="Goff S.P."/>
            <person name="Metzger M.J."/>
        </authorList>
    </citation>
    <scope>NUCLEOTIDE SEQUENCE</scope>
    <source>
        <strain evidence="4">MELC-2E11</strain>
        <tissue evidence="4">Siphon/mantle</tissue>
    </source>
</reference>
<dbReference type="PANTHER" id="PTHR19134:SF449">
    <property type="entry name" value="TYROSINE-PROTEIN PHOSPHATASE 1"/>
    <property type="match status" value="1"/>
</dbReference>
<dbReference type="SUPFAM" id="SSF52799">
    <property type="entry name" value="(Phosphotyrosine protein) phosphatases II"/>
    <property type="match status" value="1"/>
</dbReference>
<dbReference type="Pfam" id="PF00102">
    <property type="entry name" value="Y_phosphatase"/>
    <property type="match status" value="2"/>
</dbReference>
<dbReference type="Gene3D" id="3.90.190.10">
    <property type="entry name" value="Protein tyrosine phosphatase superfamily"/>
    <property type="match status" value="2"/>
</dbReference>
<feature type="domain" description="Tyrosine specific protein phosphatases" evidence="3">
    <location>
        <begin position="217"/>
        <end position="265"/>
    </location>
</feature>
<evidence type="ECO:0000313" key="4">
    <source>
        <dbReference type="EMBL" id="WAR12794.1"/>
    </source>
</evidence>
<evidence type="ECO:0000259" key="2">
    <source>
        <dbReference type="PROSITE" id="PS50055"/>
    </source>
</evidence>
<dbReference type="InterPro" id="IPR050348">
    <property type="entry name" value="Protein-Tyr_Phosphatase"/>
</dbReference>
<gene>
    <name evidence="4" type="ORF">MAR_026974</name>
</gene>
<dbReference type="PANTHER" id="PTHR19134">
    <property type="entry name" value="RECEPTOR-TYPE TYROSINE-PROTEIN PHOSPHATASE"/>
    <property type="match status" value="1"/>
</dbReference>
<dbReference type="SMART" id="SM00404">
    <property type="entry name" value="PTPc_motif"/>
    <property type="match status" value="1"/>
</dbReference>
<organism evidence="4 5">
    <name type="scientific">Mya arenaria</name>
    <name type="common">Soft-shell clam</name>
    <dbReference type="NCBI Taxonomy" id="6604"/>
    <lineage>
        <taxon>Eukaryota</taxon>
        <taxon>Metazoa</taxon>
        <taxon>Spiralia</taxon>
        <taxon>Lophotrochozoa</taxon>
        <taxon>Mollusca</taxon>
        <taxon>Bivalvia</taxon>
        <taxon>Autobranchia</taxon>
        <taxon>Heteroconchia</taxon>
        <taxon>Euheterodonta</taxon>
        <taxon>Imparidentia</taxon>
        <taxon>Neoheterodontei</taxon>
        <taxon>Myida</taxon>
        <taxon>Myoidea</taxon>
        <taxon>Myidae</taxon>
        <taxon>Mya</taxon>
    </lineage>
</organism>
<feature type="non-terminal residue" evidence="4">
    <location>
        <position position="360"/>
    </location>
</feature>
<keyword evidence="5" id="KW-1185">Reference proteome</keyword>
<dbReference type="SMART" id="SM00194">
    <property type="entry name" value="PTPc"/>
    <property type="match status" value="1"/>
</dbReference>
<dbReference type="InterPro" id="IPR029021">
    <property type="entry name" value="Prot-tyrosine_phosphatase-like"/>
</dbReference>
<evidence type="ECO:0000256" key="1">
    <source>
        <dbReference type="SAM" id="MobiDB-lite"/>
    </source>
</evidence>
<dbReference type="CDD" id="cd00047">
    <property type="entry name" value="PTPc"/>
    <property type="match status" value="1"/>
</dbReference>
<proteinExistence type="predicted"/>
<dbReference type="InterPro" id="IPR000387">
    <property type="entry name" value="Tyr_Pase_dom"/>
</dbReference>
<dbReference type="Proteomes" id="UP001164746">
    <property type="component" value="Chromosome 8"/>
</dbReference>
<name>A0ABY7EUJ8_MYAAR</name>
<dbReference type="PROSITE" id="PS50056">
    <property type="entry name" value="TYR_PHOSPHATASE_2"/>
    <property type="match status" value="1"/>
</dbReference>
<evidence type="ECO:0000313" key="5">
    <source>
        <dbReference type="Proteomes" id="UP001164746"/>
    </source>
</evidence>
<evidence type="ECO:0000259" key="3">
    <source>
        <dbReference type="PROSITE" id="PS50056"/>
    </source>
</evidence>
<dbReference type="PROSITE" id="PS50055">
    <property type="entry name" value="TYR_PHOSPHATASE_PTP"/>
    <property type="match status" value="1"/>
</dbReference>
<dbReference type="InterPro" id="IPR000242">
    <property type="entry name" value="PTP_cat"/>
</dbReference>
<protein>
    <submittedName>
        <fullName evidence="4">PTPRM-like protein</fullName>
    </submittedName>
</protein>
<feature type="compositionally biased region" description="Basic and acidic residues" evidence="1">
    <location>
        <begin position="25"/>
        <end position="40"/>
    </location>
</feature>
<dbReference type="EMBL" id="CP111019">
    <property type="protein sequence ID" value="WAR12794.1"/>
    <property type="molecule type" value="Genomic_DNA"/>
</dbReference>
<accession>A0ABY7EUJ8</accession>
<sequence>RRSICTSASNQTKLNGKATFQVYTTDERETKREKPSFDNERHFKRCKSLPILNTTGSWTPANKPTSVMQQVSAYAETVHENKIDLEIDEEGNETLDESSKDGPADYNEPESTTYQPKIPSDQLVEYLDEKSHDGLSSEFGGYNKPQQYIATLGPTSKQLGDFSLFWKMIWQQRVEKVVMVTNLTEQGYPKCEQYWPNPGTTKTFGAIEVKSSSEDDAGVGRTGIYIALDILTEEGEVERAIDIAGCVHKMRQNRPNMVQTLKQYQFLHKAAVYSLTFDCKQIKGENFKQYMNNHSTKELNNQFIHSVEIRSNKETRAVERNKRLLNKNRQNADIPGNENRPRLYLNLKPGATDYINAVYI</sequence>
<feature type="region of interest" description="Disordered" evidence="1">
    <location>
        <begin position="19"/>
        <end position="40"/>
    </location>
</feature>
<feature type="domain" description="Tyrosine-protein phosphatase" evidence="2">
    <location>
        <begin position="60"/>
        <end position="266"/>
    </location>
</feature>
<dbReference type="InterPro" id="IPR003595">
    <property type="entry name" value="Tyr_Pase_cat"/>
</dbReference>